<organism evidence="2 3">
    <name type="scientific">Azospirillum brasilense</name>
    <dbReference type="NCBI Taxonomy" id="192"/>
    <lineage>
        <taxon>Bacteria</taxon>
        <taxon>Pseudomonadati</taxon>
        <taxon>Pseudomonadota</taxon>
        <taxon>Alphaproteobacteria</taxon>
        <taxon>Rhodospirillales</taxon>
        <taxon>Azospirillaceae</taxon>
        <taxon>Azospirillum</taxon>
    </lineage>
</organism>
<dbReference type="PANTHER" id="PTHR43825:SF1">
    <property type="entry name" value="TRANSKETOLASE-LIKE PYRIMIDINE-BINDING DOMAIN-CONTAINING PROTEIN"/>
    <property type="match status" value="1"/>
</dbReference>
<evidence type="ECO:0000313" key="2">
    <source>
        <dbReference type="EMBL" id="KAA0677916.1"/>
    </source>
</evidence>
<dbReference type="InterPro" id="IPR005475">
    <property type="entry name" value="Transketolase-like_Pyr-bd"/>
</dbReference>
<dbReference type="PANTHER" id="PTHR43825">
    <property type="entry name" value="PYRUVATE DEHYDROGENASE E1 COMPONENT"/>
    <property type="match status" value="1"/>
</dbReference>
<evidence type="ECO:0000313" key="3">
    <source>
        <dbReference type="Proteomes" id="UP000476837"/>
    </source>
</evidence>
<dbReference type="Pfam" id="PF02780">
    <property type="entry name" value="Transketolase_C"/>
    <property type="match status" value="1"/>
</dbReference>
<evidence type="ECO:0000259" key="1">
    <source>
        <dbReference type="SMART" id="SM00861"/>
    </source>
</evidence>
<comment type="caution">
    <text evidence="2">The sequence shown here is derived from an EMBL/GenBank/DDBJ whole genome shotgun (WGS) entry which is preliminary data.</text>
</comment>
<name>A0A6L3AS37_AZOBR</name>
<feature type="domain" description="Transketolase-like pyrimidine-binding" evidence="1">
    <location>
        <begin position="1"/>
        <end position="163"/>
    </location>
</feature>
<dbReference type="AlphaFoldDB" id="A0A6L3AS37"/>
<dbReference type="SMART" id="SM00861">
    <property type="entry name" value="Transket_pyr"/>
    <property type="match status" value="1"/>
</dbReference>
<proteinExistence type="predicted"/>
<dbReference type="InterPro" id="IPR009014">
    <property type="entry name" value="Transketo_C/PFOR_II"/>
</dbReference>
<dbReference type="Proteomes" id="UP000476837">
    <property type="component" value="Unassembled WGS sequence"/>
</dbReference>
<gene>
    <name evidence="2" type="ORF">DS837_28700</name>
</gene>
<sequence>MRDAFFGTLYDVARDNRDVVVLSNDFGAPSLDRFRADLPGQFVNAAISEQNMMSTAAGMAMRGKKVVVYSIATFATLRALEQTKVDICSMKQPVTILAVGAGYAYSTDGPTHHATEDIAVMRSLAHMEVLSPSEPAMAGALATQVPYTSGPRYIRLDRGKWPLLDETGRDDLSAGLRVPRHGQDVVLVATGIMVHRALQVADTLAQQGMSARVLDLYRLKPLDLERFREALAGAKAVATIEEHTMHGGVGSVVAEAMADAGVLKPLKRFAIPDELLYAYGERDTLHVERGLDVDGIAEALARWFTRLPAPAGR</sequence>
<dbReference type="Gene3D" id="3.40.50.920">
    <property type="match status" value="1"/>
</dbReference>
<dbReference type="SUPFAM" id="SSF52922">
    <property type="entry name" value="TK C-terminal domain-like"/>
    <property type="match status" value="1"/>
</dbReference>
<accession>A0A6L3AS37</accession>
<dbReference type="Gene3D" id="3.40.50.970">
    <property type="match status" value="1"/>
</dbReference>
<dbReference type="InterPro" id="IPR029061">
    <property type="entry name" value="THDP-binding"/>
</dbReference>
<reference evidence="2 3" key="1">
    <citation type="submission" date="2018-07" db="EMBL/GenBank/DDBJ databases">
        <title>Genome sequence of Roseomonas fauriae ATCC 49958.</title>
        <authorList>
            <person name="Sant'Anna F.H."/>
            <person name="Baldani J.I."/>
            <person name="Zilli J.E."/>
            <person name="Reis V.M."/>
            <person name="Hartmann A."/>
            <person name="Cruz L."/>
            <person name="de Souza E.M."/>
            <person name="de Oliveira Pedrosa F."/>
            <person name="Passaglia L.M.P."/>
        </authorList>
    </citation>
    <scope>NUCLEOTIDE SEQUENCE [LARGE SCALE GENOMIC DNA]</scope>
    <source>
        <strain evidence="2 3">ATCC 49958</strain>
    </source>
</reference>
<dbReference type="EMBL" id="QOKV01000031">
    <property type="protein sequence ID" value="KAA0677916.1"/>
    <property type="molecule type" value="Genomic_DNA"/>
</dbReference>
<dbReference type="Pfam" id="PF02779">
    <property type="entry name" value="Transket_pyr"/>
    <property type="match status" value="1"/>
</dbReference>
<dbReference type="CDD" id="cd07033">
    <property type="entry name" value="TPP_PYR_DXS_TK_like"/>
    <property type="match status" value="1"/>
</dbReference>
<dbReference type="InterPro" id="IPR051157">
    <property type="entry name" value="PDH/Transketolase"/>
</dbReference>
<protein>
    <submittedName>
        <fullName evidence="2">1-deoxy-D-xylulose-5-phosphate synthase</fullName>
    </submittedName>
</protein>
<dbReference type="InterPro" id="IPR033248">
    <property type="entry name" value="Transketolase_C"/>
</dbReference>
<dbReference type="SUPFAM" id="SSF52518">
    <property type="entry name" value="Thiamin diphosphate-binding fold (THDP-binding)"/>
    <property type="match status" value="1"/>
</dbReference>